<reference evidence="2" key="1">
    <citation type="journal article" date="2024" name="Proc. Natl. Acad. Sci. U.S.A.">
        <title>Extraordinary preservation of gene collinearity over three hundred million years revealed in homosporous lycophytes.</title>
        <authorList>
            <person name="Li C."/>
            <person name="Wickell D."/>
            <person name="Kuo L.Y."/>
            <person name="Chen X."/>
            <person name="Nie B."/>
            <person name="Liao X."/>
            <person name="Peng D."/>
            <person name="Ji J."/>
            <person name="Jenkins J."/>
            <person name="Williams M."/>
            <person name="Shu S."/>
            <person name="Plott C."/>
            <person name="Barry K."/>
            <person name="Rajasekar S."/>
            <person name="Grimwood J."/>
            <person name="Han X."/>
            <person name="Sun S."/>
            <person name="Hou Z."/>
            <person name="He W."/>
            <person name="Dai G."/>
            <person name="Sun C."/>
            <person name="Schmutz J."/>
            <person name="Leebens-Mack J.H."/>
            <person name="Li F.W."/>
            <person name="Wang L."/>
        </authorList>
    </citation>
    <scope>NUCLEOTIDE SEQUENCE [LARGE SCALE GENOMIC DNA]</scope>
    <source>
        <strain evidence="2">cv. PW_Plant_1</strain>
    </source>
</reference>
<name>A0ACC2E991_DIPCM</name>
<organism evidence="1 2">
    <name type="scientific">Diphasiastrum complanatum</name>
    <name type="common">Issler's clubmoss</name>
    <name type="synonym">Lycopodium complanatum</name>
    <dbReference type="NCBI Taxonomy" id="34168"/>
    <lineage>
        <taxon>Eukaryota</taxon>
        <taxon>Viridiplantae</taxon>
        <taxon>Streptophyta</taxon>
        <taxon>Embryophyta</taxon>
        <taxon>Tracheophyta</taxon>
        <taxon>Lycopodiopsida</taxon>
        <taxon>Lycopodiales</taxon>
        <taxon>Lycopodiaceae</taxon>
        <taxon>Lycopodioideae</taxon>
        <taxon>Diphasiastrum</taxon>
    </lineage>
</organism>
<keyword evidence="2" id="KW-1185">Reference proteome</keyword>
<evidence type="ECO:0000313" key="2">
    <source>
        <dbReference type="Proteomes" id="UP001162992"/>
    </source>
</evidence>
<dbReference type="Proteomes" id="UP001162992">
    <property type="component" value="Chromosome 3"/>
</dbReference>
<accession>A0ACC2E991</accession>
<gene>
    <name evidence="1" type="ORF">O6H91_03G094300</name>
</gene>
<sequence>MTGNNSCSPTLAARRISLMGNQLTTLPPKLRASCLRTLVLRGNPIQVLPGRLLSDLGNLMVLDLSKNLQLKSLPNSIGILELLVYLNLSRTSIKKLSDSVSNLKSLEIIDLSYCTRLQCLPVGITNLRSLKFLYLTQCGIAMADGGMWKRQGLPIWNLTSRPMTMVDNYLTQRASLEDVCRLSFLQELSISCSDLPLPTALSLLLKLRLLRITHFTRCRSLPDEMQSLAELENLRLMNCGNLVMLPDWITSFVNLKQLEVNNCPNLSHIPALHALPQLMEVRLIRCSSLKELPTSFTRARAFPRLHTLEVSNCGLLAFLALEHGTMPKLVELDLSSNSLKNLPHSLKLLNNLHTLNLLKTPIQNMGEINFASFPNLKRLFFFSDDYKEYLLPSLLSLPALHLDI</sequence>
<dbReference type="EMBL" id="CM055094">
    <property type="protein sequence ID" value="KAJ7563037.1"/>
    <property type="molecule type" value="Genomic_DNA"/>
</dbReference>
<protein>
    <submittedName>
        <fullName evidence="1">Uncharacterized protein</fullName>
    </submittedName>
</protein>
<proteinExistence type="predicted"/>
<comment type="caution">
    <text evidence="1">The sequence shown here is derived from an EMBL/GenBank/DDBJ whole genome shotgun (WGS) entry which is preliminary data.</text>
</comment>
<evidence type="ECO:0000313" key="1">
    <source>
        <dbReference type="EMBL" id="KAJ7563037.1"/>
    </source>
</evidence>